<dbReference type="PANTHER" id="PTHR11699">
    <property type="entry name" value="ALDEHYDE DEHYDROGENASE-RELATED"/>
    <property type="match status" value="1"/>
</dbReference>
<dbReference type="FunFam" id="3.40.309.10:FF:000009">
    <property type="entry name" value="Aldehyde dehydrogenase A"/>
    <property type="match status" value="1"/>
</dbReference>
<dbReference type="InterPro" id="IPR016161">
    <property type="entry name" value="Ald_DH/histidinol_DH"/>
</dbReference>
<keyword evidence="1 3" id="KW-0560">Oxidoreductase</keyword>
<name>A0ABD3M2V7_9STRA</name>
<feature type="domain" description="Aldehyde dehydrogenase" evidence="4">
    <location>
        <begin position="20"/>
        <end position="474"/>
    </location>
</feature>
<sequence>MSRMVHRSNCGVKIIHGLLQNINPATGDLILPSIAITTPSELSTIISKAKIAQCVWGNLSLSKRVELLRQSITTGIIPMASQLSTTITNEMGKVLSESQLEVQAAIDMRGKWLDMVREANEDVVLVEHDNNKKADAEDEDDARVLEAAAAAESVVVRDPLGVVAVLSPWNFPASEISYLAIPALVAGNAVIVKPSEHTPLSGAMYCAALASALPEGVLQVVQGDGTVGEQLVSSDDVHMVAMTGSTATGKRIMKNCATSLKRLVLELGGKDPMIVFADADLDVAARDAVTNSLANAGQVCCSIERLYVEKSVQVEFEQKVVEIARIHKVGMPMEEGVTVGPLVSRMQLEHVKRQVKESMEDGATMLYESAIPTAIDTTTTNMDCEIQHGGNFHPITVLGNLQQSMSIQKVETFGPIIAISTFDGSEENAITLANDTEYGLTACVYTADLEKASRVARRIRAGQVGINCYSADEAHLKCPW</sequence>
<dbReference type="InterPro" id="IPR016163">
    <property type="entry name" value="Ald_DH_C"/>
</dbReference>
<dbReference type="EMBL" id="JALLBG020000233">
    <property type="protein sequence ID" value="KAL3758375.1"/>
    <property type="molecule type" value="Genomic_DNA"/>
</dbReference>
<dbReference type="SUPFAM" id="SSF53720">
    <property type="entry name" value="ALDH-like"/>
    <property type="match status" value="1"/>
</dbReference>
<dbReference type="InterPro" id="IPR016162">
    <property type="entry name" value="Ald_DH_N"/>
</dbReference>
<dbReference type="AlphaFoldDB" id="A0ABD3M2V7"/>
<dbReference type="CDD" id="cd07078">
    <property type="entry name" value="ALDH"/>
    <property type="match status" value="1"/>
</dbReference>
<dbReference type="GO" id="GO:0016620">
    <property type="term" value="F:oxidoreductase activity, acting on the aldehyde or oxo group of donors, NAD or NADP as acceptor"/>
    <property type="evidence" value="ECO:0007669"/>
    <property type="project" value="UniProtKB-ARBA"/>
</dbReference>
<keyword evidence="6" id="KW-1185">Reference proteome</keyword>
<gene>
    <name evidence="5" type="ORF">ACHAWU_005045</name>
</gene>
<feature type="active site" evidence="2">
    <location>
        <position position="266"/>
    </location>
</feature>
<dbReference type="Proteomes" id="UP001530293">
    <property type="component" value="Unassembled WGS sequence"/>
</dbReference>
<reference evidence="5 6" key="1">
    <citation type="submission" date="2024-10" db="EMBL/GenBank/DDBJ databases">
        <title>Updated reference genomes for cyclostephanoid diatoms.</title>
        <authorList>
            <person name="Roberts W.R."/>
            <person name="Alverson A.J."/>
        </authorList>
    </citation>
    <scope>NUCLEOTIDE SEQUENCE [LARGE SCALE GENOMIC DNA]</scope>
    <source>
        <strain evidence="5 6">AJA232-27</strain>
    </source>
</reference>
<dbReference type="Gene3D" id="3.40.605.10">
    <property type="entry name" value="Aldehyde Dehydrogenase, Chain A, domain 1"/>
    <property type="match status" value="1"/>
</dbReference>
<dbReference type="InterPro" id="IPR029510">
    <property type="entry name" value="Ald_DH_CS_GLU"/>
</dbReference>
<proteinExistence type="inferred from homology"/>
<evidence type="ECO:0000313" key="5">
    <source>
        <dbReference type="EMBL" id="KAL3758375.1"/>
    </source>
</evidence>
<organism evidence="5 6">
    <name type="scientific">Discostella pseudostelligera</name>
    <dbReference type="NCBI Taxonomy" id="259834"/>
    <lineage>
        <taxon>Eukaryota</taxon>
        <taxon>Sar</taxon>
        <taxon>Stramenopiles</taxon>
        <taxon>Ochrophyta</taxon>
        <taxon>Bacillariophyta</taxon>
        <taxon>Coscinodiscophyceae</taxon>
        <taxon>Thalassiosirophycidae</taxon>
        <taxon>Stephanodiscales</taxon>
        <taxon>Stephanodiscaceae</taxon>
        <taxon>Discostella</taxon>
    </lineage>
</organism>
<dbReference type="PROSITE" id="PS00687">
    <property type="entry name" value="ALDEHYDE_DEHYDR_GLU"/>
    <property type="match status" value="1"/>
</dbReference>
<evidence type="ECO:0000259" key="4">
    <source>
        <dbReference type="Pfam" id="PF00171"/>
    </source>
</evidence>
<dbReference type="Gene3D" id="3.40.309.10">
    <property type="entry name" value="Aldehyde Dehydrogenase, Chain A, domain 2"/>
    <property type="match status" value="1"/>
</dbReference>
<evidence type="ECO:0000256" key="3">
    <source>
        <dbReference type="RuleBase" id="RU003345"/>
    </source>
</evidence>
<comment type="caution">
    <text evidence="5">The sequence shown here is derived from an EMBL/GenBank/DDBJ whole genome shotgun (WGS) entry which is preliminary data.</text>
</comment>
<comment type="similarity">
    <text evidence="3">Belongs to the aldehyde dehydrogenase family.</text>
</comment>
<protein>
    <recommendedName>
        <fullName evidence="4">Aldehyde dehydrogenase domain-containing protein</fullName>
    </recommendedName>
</protein>
<evidence type="ECO:0000256" key="1">
    <source>
        <dbReference type="ARBA" id="ARBA00023002"/>
    </source>
</evidence>
<dbReference type="Pfam" id="PF00171">
    <property type="entry name" value="Aldedh"/>
    <property type="match status" value="1"/>
</dbReference>
<dbReference type="InterPro" id="IPR015590">
    <property type="entry name" value="Aldehyde_DH_dom"/>
</dbReference>
<evidence type="ECO:0000256" key="2">
    <source>
        <dbReference type="PROSITE-ProRule" id="PRU10007"/>
    </source>
</evidence>
<evidence type="ECO:0000313" key="6">
    <source>
        <dbReference type="Proteomes" id="UP001530293"/>
    </source>
</evidence>
<accession>A0ABD3M2V7</accession>